<evidence type="ECO:0000256" key="2">
    <source>
        <dbReference type="ARBA" id="ARBA00004123"/>
    </source>
</evidence>
<dbReference type="FunFam" id="2.40.330.10:FF:000001">
    <property type="entry name" value="Auxin response factor"/>
    <property type="match status" value="1"/>
</dbReference>
<proteinExistence type="inferred from homology"/>
<dbReference type="EMBL" id="JAUJYO010000005">
    <property type="protein sequence ID" value="KAK1316561.1"/>
    <property type="molecule type" value="Genomic_DNA"/>
</dbReference>
<dbReference type="GO" id="GO:0009734">
    <property type="term" value="P:auxin-activated signaling pathway"/>
    <property type="evidence" value="ECO:0007669"/>
    <property type="project" value="UniProtKB-KW"/>
</dbReference>
<feature type="compositionally biased region" description="Low complexity" evidence="9">
    <location>
        <begin position="9"/>
        <end position="19"/>
    </location>
</feature>
<keyword evidence="4" id="KW-0805">Transcription regulation</keyword>
<evidence type="ECO:0000313" key="11">
    <source>
        <dbReference type="EMBL" id="KAK1316561.1"/>
    </source>
</evidence>
<evidence type="ECO:0000256" key="8">
    <source>
        <dbReference type="ARBA" id="ARBA00023294"/>
    </source>
</evidence>
<reference evidence="11" key="1">
    <citation type="journal article" date="2023" name="Nat. Commun.">
        <title>Diploid and tetraploid genomes of Acorus and the evolution of monocots.</title>
        <authorList>
            <person name="Ma L."/>
            <person name="Liu K.W."/>
            <person name="Li Z."/>
            <person name="Hsiao Y.Y."/>
            <person name="Qi Y."/>
            <person name="Fu T."/>
            <person name="Tang G.D."/>
            <person name="Zhang D."/>
            <person name="Sun W.H."/>
            <person name="Liu D.K."/>
            <person name="Li Y."/>
            <person name="Chen G.Z."/>
            <person name="Liu X.D."/>
            <person name="Liao X.Y."/>
            <person name="Jiang Y.T."/>
            <person name="Yu X."/>
            <person name="Hao Y."/>
            <person name="Huang J."/>
            <person name="Zhao X.W."/>
            <person name="Ke S."/>
            <person name="Chen Y.Y."/>
            <person name="Wu W.L."/>
            <person name="Hsu J.L."/>
            <person name="Lin Y.F."/>
            <person name="Huang M.D."/>
            <person name="Li C.Y."/>
            <person name="Huang L."/>
            <person name="Wang Z.W."/>
            <person name="Zhao X."/>
            <person name="Zhong W.Y."/>
            <person name="Peng D.H."/>
            <person name="Ahmad S."/>
            <person name="Lan S."/>
            <person name="Zhang J.S."/>
            <person name="Tsai W.C."/>
            <person name="Van de Peer Y."/>
            <person name="Liu Z.J."/>
        </authorList>
    </citation>
    <scope>NUCLEOTIDE SEQUENCE</scope>
    <source>
        <strain evidence="11">CP</strain>
    </source>
</reference>
<accession>A0AAV9ETS4</accession>
<dbReference type="Gene3D" id="2.40.330.10">
    <property type="entry name" value="DNA-binding pseudobarrel domain"/>
    <property type="match status" value="1"/>
</dbReference>
<evidence type="ECO:0000256" key="6">
    <source>
        <dbReference type="ARBA" id="ARBA00023163"/>
    </source>
</evidence>
<evidence type="ECO:0000259" key="10">
    <source>
        <dbReference type="SMART" id="SM01019"/>
    </source>
</evidence>
<dbReference type="InterPro" id="IPR015300">
    <property type="entry name" value="DNA-bd_pseudobarrel_sf"/>
</dbReference>
<evidence type="ECO:0000313" key="12">
    <source>
        <dbReference type="Proteomes" id="UP001180020"/>
    </source>
</evidence>
<feature type="domain" description="TF-B3" evidence="10">
    <location>
        <begin position="145"/>
        <end position="237"/>
    </location>
</feature>
<evidence type="ECO:0000256" key="7">
    <source>
        <dbReference type="ARBA" id="ARBA00023242"/>
    </source>
</evidence>
<dbReference type="PANTHER" id="PTHR31384">
    <property type="entry name" value="AUXIN RESPONSE FACTOR 4-RELATED"/>
    <property type="match status" value="1"/>
</dbReference>
<dbReference type="Pfam" id="PF02362">
    <property type="entry name" value="B3"/>
    <property type="match status" value="1"/>
</dbReference>
<keyword evidence="6" id="KW-0804">Transcription</keyword>
<keyword evidence="12" id="KW-1185">Reference proteome</keyword>
<dbReference type="InterPro" id="IPR003340">
    <property type="entry name" value="B3_DNA-bd"/>
</dbReference>
<evidence type="ECO:0000256" key="3">
    <source>
        <dbReference type="ARBA" id="ARBA00007853"/>
    </source>
</evidence>
<dbReference type="InterPro" id="IPR044835">
    <property type="entry name" value="ARF_plant"/>
</dbReference>
<comment type="similarity">
    <text evidence="3">Belongs to the ARF family.</text>
</comment>
<dbReference type="CDD" id="cd10017">
    <property type="entry name" value="B3_DNA"/>
    <property type="match status" value="1"/>
</dbReference>
<dbReference type="SUPFAM" id="SSF101936">
    <property type="entry name" value="DNA-binding pseudobarrel domain"/>
    <property type="match status" value="1"/>
</dbReference>
<dbReference type="SMART" id="SM01019">
    <property type="entry name" value="B3"/>
    <property type="match status" value="1"/>
</dbReference>
<evidence type="ECO:0000256" key="1">
    <source>
        <dbReference type="ARBA" id="ARBA00003182"/>
    </source>
</evidence>
<dbReference type="GO" id="GO:0005634">
    <property type="term" value="C:nucleus"/>
    <property type="evidence" value="ECO:0007669"/>
    <property type="project" value="UniProtKB-SubCell"/>
</dbReference>
<dbReference type="GO" id="GO:0003677">
    <property type="term" value="F:DNA binding"/>
    <property type="evidence" value="ECO:0007669"/>
    <property type="project" value="UniProtKB-KW"/>
</dbReference>
<dbReference type="PANTHER" id="PTHR31384:SF9">
    <property type="entry name" value="AUXIN RESPONSE FACTOR 19"/>
    <property type="match status" value="1"/>
</dbReference>
<keyword evidence="8" id="KW-0927">Auxin signaling pathway</keyword>
<comment type="function">
    <text evidence="1">Auxin response factors (ARFs) are transcriptional factors that bind specifically to the DNA sequence 5'-TGTCTC-3' found in the auxin-responsive promoter elements (AuxREs).</text>
</comment>
<organism evidence="11 12">
    <name type="scientific">Acorus calamus</name>
    <name type="common">Sweet flag</name>
    <dbReference type="NCBI Taxonomy" id="4465"/>
    <lineage>
        <taxon>Eukaryota</taxon>
        <taxon>Viridiplantae</taxon>
        <taxon>Streptophyta</taxon>
        <taxon>Embryophyta</taxon>
        <taxon>Tracheophyta</taxon>
        <taxon>Spermatophyta</taxon>
        <taxon>Magnoliopsida</taxon>
        <taxon>Liliopsida</taxon>
        <taxon>Acoraceae</taxon>
        <taxon>Acorus</taxon>
    </lineage>
</organism>
<protein>
    <submittedName>
        <fullName evidence="11">Auxin response factor 5</fullName>
    </submittedName>
</protein>
<keyword evidence="7" id="KW-0539">Nucleus</keyword>
<evidence type="ECO:0000256" key="9">
    <source>
        <dbReference type="SAM" id="MobiDB-lite"/>
    </source>
</evidence>
<comment type="caution">
    <text evidence="11">The sequence shown here is derived from an EMBL/GenBank/DDBJ whole genome shotgun (WGS) entry which is preliminary data.</text>
</comment>
<gene>
    <name evidence="11" type="primary">ARF5</name>
    <name evidence="11" type="ORF">QJS10_CPA05g02459</name>
</gene>
<dbReference type="AlphaFoldDB" id="A0AAV9ETS4"/>
<evidence type="ECO:0000256" key="5">
    <source>
        <dbReference type="ARBA" id="ARBA00023125"/>
    </source>
</evidence>
<dbReference type="Proteomes" id="UP001180020">
    <property type="component" value="Unassembled WGS sequence"/>
</dbReference>
<comment type="subcellular location">
    <subcellularLocation>
        <location evidence="2">Nucleus</location>
    </subcellularLocation>
</comment>
<evidence type="ECO:0000256" key="4">
    <source>
        <dbReference type="ARBA" id="ARBA00023015"/>
    </source>
</evidence>
<reference evidence="11" key="2">
    <citation type="submission" date="2023-06" db="EMBL/GenBank/DDBJ databases">
        <authorList>
            <person name="Ma L."/>
            <person name="Liu K.-W."/>
            <person name="Li Z."/>
            <person name="Hsiao Y.-Y."/>
            <person name="Qi Y."/>
            <person name="Fu T."/>
            <person name="Tang G."/>
            <person name="Zhang D."/>
            <person name="Sun W.-H."/>
            <person name="Liu D.-K."/>
            <person name="Li Y."/>
            <person name="Chen G.-Z."/>
            <person name="Liu X.-D."/>
            <person name="Liao X.-Y."/>
            <person name="Jiang Y.-T."/>
            <person name="Yu X."/>
            <person name="Hao Y."/>
            <person name="Huang J."/>
            <person name="Zhao X.-W."/>
            <person name="Ke S."/>
            <person name="Chen Y.-Y."/>
            <person name="Wu W.-L."/>
            <person name="Hsu J.-L."/>
            <person name="Lin Y.-F."/>
            <person name="Huang M.-D."/>
            <person name="Li C.-Y."/>
            <person name="Huang L."/>
            <person name="Wang Z.-W."/>
            <person name="Zhao X."/>
            <person name="Zhong W.-Y."/>
            <person name="Peng D.-H."/>
            <person name="Ahmad S."/>
            <person name="Lan S."/>
            <person name="Zhang J.-S."/>
            <person name="Tsai W.-C."/>
            <person name="Van De Peer Y."/>
            <person name="Liu Z.-J."/>
        </authorList>
    </citation>
    <scope>NUCLEOTIDE SEQUENCE</scope>
    <source>
        <strain evidence="11">CP</strain>
        <tissue evidence="11">Leaves</tissue>
    </source>
</reference>
<name>A0AAV9ETS4_ACOCL</name>
<dbReference type="GO" id="GO:0006355">
    <property type="term" value="P:regulation of DNA-templated transcription"/>
    <property type="evidence" value="ECO:0007669"/>
    <property type="project" value="InterPro"/>
</dbReference>
<keyword evidence="5" id="KW-0238">DNA-binding</keyword>
<sequence>MKAPPTPASPSAFTPANPFEGRPAGGAFQSLPQRERRGIRLELWNACAGPLVWLPPVGSLVVYFPQGHIEQVAASTLKDAHAHIPNYPSLPSKLICLLHNVTLHADAETDEVYAQMTLQPANMYGKEALLASDLALRADKPKMDFFLDTSTHGGFSVPRCAAEKIFPPLDFSVQPPIQELVARDLHDKEWRFRHIYRGQPKRHLLTTGWSSFVSGKRLFAGTINLSIPSMLSFVFANNHYA</sequence>
<feature type="region of interest" description="Disordered" evidence="9">
    <location>
        <begin position="1"/>
        <end position="30"/>
    </location>
</feature>